<keyword evidence="2" id="KW-1185">Reference proteome</keyword>
<dbReference type="InterPro" id="IPR011990">
    <property type="entry name" value="TPR-like_helical_dom_sf"/>
</dbReference>
<dbReference type="AlphaFoldDB" id="A0A4Y3WPW7"/>
<evidence type="ECO:0000313" key="1">
    <source>
        <dbReference type="EMBL" id="GEC19426.1"/>
    </source>
</evidence>
<dbReference type="Proteomes" id="UP000320338">
    <property type="component" value="Unassembled WGS sequence"/>
</dbReference>
<organism evidence="1 2">
    <name type="scientific">Pseudonocardia hydrocarbonoxydans</name>
    <dbReference type="NCBI Taxonomy" id="76726"/>
    <lineage>
        <taxon>Bacteria</taxon>
        <taxon>Bacillati</taxon>
        <taxon>Actinomycetota</taxon>
        <taxon>Actinomycetes</taxon>
        <taxon>Pseudonocardiales</taxon>
        <taxon>Pseudonocardiaceae</taxon>
        <taxon>Pseudonocardia</taxon>
    </lineage>
</organism>
<evidence type="ECO:0000313" key="2">
    <source>
        <dbReference type="Proteomes" id="UP000320338"/>
    </source>
</evidence>
<comment type="caution">
    <text evidence="1">The sequence shown here is derived from an EMBL/GenBank/DDBJ whole genome shotgun (WGS) entry which is preliminary data.</text>
</comment>
<dbReference type="Gene3D" id="1.25.40.10">
    <property type="entry name" value="Tetratricopeptide repeat domain"/>
    <property type="match status" value="1"/>
</dbReference>
<proteinExistence type="predicted"/>
<accession>A0A4Y3WPW7</accession>
<dbReference type="Gene3D" id="1.10.10.10">
    <property type="entry name" value="Winged helix-like DNA-binding domain superfamily/Winged helix DNA-binding domain"/>
    <property type="match status" value="1"/>
</dbReference>
<dbReference type="InterPro" id="IPR036388">
    <property type="entry name" value="WH-like_DNA-bd_sf"/>
</dbReference>
<dbReference type="OrthoDB" id="118790at2"/>
<dbReference type="RefSeq" id="WP_141278004.1">
    <property type="nucleotide sequence ID" value="NZ_BJNG01000015.1"/>
</dbReference>
<name>A0A4Y3WPW7_9PSEU</name>
<evidence type="ECO:0008006" key="3">
    <source>
        <dbReference type="Google" id="ProtNLM"/>
    </source>
</evidence>
<sequence>MTVVRLLGPPHLVGSAPPPGRGRKPWALLALLLCSTGPVPRSRVIDLLFPDAADPQAALRWTLSQARRAVGDAVRIGGDPLGREVADGVHVDVLDVLAGRAPVGWPLGEATLPLLEGAEPDVAEFGVWLHGRRRDLAVAGARLQRTHRARRFSPAGRGAVRDLVRIGEQVMDAGAARDGTAILAGAVRRARALGDDAVLAEALAHYGRGYVHAVASTDPGAAAALREADRLATRDGLADVAALARRELGFVATATGDQAGARRQLDRADAAAAGRPEAEAGVAYGRGFALVDTLASAGAVAELDRAVALTEAADRPRAAAAAYAMRGRARLQRDEDEQAADDVARARALVAELDWTPLRPWVEFLHGEVLLRAGRAAEAETVFADARTLAEVLDDACWIALTGRGLASARARRGDPAGAAAALRGTRDTLVAAADVCCWIELHIRDALCAVTAAFDEPAAFAESRVLADRAERAGLGEFAVRAARHRARLGDRDAAREQQARAGRYDNPALLRT</sequence>
<gene>
    <name evidence="1" type="ORF">PHY01_17090</name>
</gene>
<dbReference type="EMBL" id="BJNG01000015">
    <property type="protein sequence ID" value="GEC19426.1"/>
    <property type="molecule type" value="Genomic_DNA"/>
</dbReference>
<protein>
    <recommendedName>
        <fullName evidence="3">SARP family transcriptional regulator</fullName>
    </recommendedName>
</protein>
<dbReference type="SUPFAM" id="SSF48452">
    <property type="entry name" value="TPR-like"/>
    <property type="match status" value="1"/>
</dbReference>
<reference evidence="1 2" key="1">
    <citation type="submission" date="2019-06" db="EMBL/GenBank/DDBJ databases">
        <title>Whole genome shotgun sequence of Pseudonocardia hydrocarbonoxydans NBRC 14498.</title>
        <authorList>
            <person name="Hosoyama A."/>
            <person name="Uohara A."/>
            <person name="Ohji S."/>
            <person name="Ichikawa N."/>
        </authorList>
    </citation>
    <scope>NUCLEOTIDE SEQUENCE [LARGE SCALE GENOMIC DNA]</scope>
    <source>
        <strain evidence="1 2">NBRC 14498</strain>
    </source>
</reference>